<name>A0A2V4I529_9PSED</name>
<comment type="caution">
    <text evidence="2">The sequence shown here is derived from an EMBL/GenBank/DDBJ whole genome shotgun (WGS) entry which is preliminary data.</text>
</comment>
<dbReference type="Gene3D" id="2.40.50.140">
    <property type="entry name" value="Nucleic acid-binding proteins"/>
    <property type="match status" value="1"/>
</dbReference>
<evidence type="ECO:0000313" key="2">
    <source>
        <dbReference type="EMBL" id="PYB84325.1"/>
    </source>
</evidence>
<reference evidence="2 3" key="1">
    <citation type="submission" date="2018-06" db="EMBL/GenBank/DDBJ databases">
        <title>Pseudomonas diversity within urban Lake Michigan freshwaters.</title>
        <authorList>
            <person name="Batrich M."/>
            <person name="Hatzopoulos T."/>
            <person name="Putonti C."/>
        </authorList>
    </citation>
    <scope>NUCLEOTIDE SEQUENCE [LARGE SCALE GENOMIC DNA]</scope>
    <source>
        <strain evidence="2 3">LBp-160603</strain>
    </source>
</reference>
<gene>
    <name evidence="2" type="ORF">DMX07_07250</name>
</gene>
<evidence type="ECO:0000259" key="1">
    <source>
        <dbReference type="Pfam" id="PF00313"/>
    </source>
</evidence>
<dbReference type="SUPFAM" id="SSF50249">
    <property type="entry name" value="Nucleic acid-binding proteins"/>
    <property type="match status" value="1"/>
</dbReference>
<accession>A0A2V4I529</accession>
<protein>
    <submittedName>
        <fullName evidence="2">Cold-shock protein</fullName>
    </submittedName>
</protein>
<dbReference type="Pfam" id="PF00313">
    <property type="entry name" value="CSD"/>
    <property type="match status" value="1"/>
</dbReference>
<proteinExistence type="predicted"/>
<organism evidence="2 3">
    <name type="scientific">Pseudomonas soli</name>
    <dbReference type="NCBI Taxonomy" id="1306993"/>
    <lineage>
        <taxon>Bacteria</taxon>
        <taxon>Pseudomonadati</taxon>
        <taxon>Pseudomonadota</taxon>
        <taxon>Gammaproteobacteria</taxon>
        <taxon>Pseudomonadales</taxon>
        <taxon>Pseudomonadaceae</taxon>
        <taxon>Pseudomonas</taxon>
    </lineage>
</organism>
<dbReference type="Proteomes" id="UP000247620">
    <property type="component" value="Unassembled WGS sequence"/>
</dbReference>
<dbReference type="InterPro" id="IPR012340">
    <property type="entry name" value="NA-bd_OB-fold"/>
</dbReference>
<dbReference type="GO" id="GO:0003676">
    <property type="term" value="F:nucleic acid binding"/>
    <property type="evidence" value="ECO:0007669"/>
    <property type="project" value="InterPro"/>
</dbReference>
<dbReference type="InterPro" id="IPR002059">
    <property type="entry name" value="CSP_DNA-bd"/>
</dbReference>
<evidence type="ECO:0000313" key="3">
    <source>
        <dbReference type="Proteomes" id="UP000247620"/>
    </source>
</evidence>
<dbReference type="AlphaFoldDB" id="A0A2V4I529"/>
<sequence>MTTKVAIMSDTKGKTGKVVEFDDEEGYGYIDYKHKGARVYLPKAQATGLKDDVEVMFDIELVGNQPHATNVKRK</sequence>
<dbReference type="EMBL" id="QJRO01000003">
    <property type="protein sequence ID" value="PYB84325.1"/>
    <property type="molecule type" value="Genomic_DNA"/>
</dbReference>
<feature type="domain" description="CSD" evidence="1">
    <location>
        <begin position="15"/>
        <end position="72"/>
    </location>
</feature>